<evidence type="ECO:0000313" key="7">
    <source>
        <dbReference type="EMBL" id="MBJ6360145.1"/>
    </source>
</evidence>
<dbReference type="PROSITE" id="PS01124">
    <property type="entry name" value="HTH_ARAC_FAMILY_2"/>
    <property type="match status" value="1"/>
</dbReference>
<dbReference type="Gene3D" id="3.40.50.2300">
    <property type="match status" value="1"/>
</dbReference>
<dbReference type="EMBL" id="JAELUP010000005">
    <property type="protein sequence ID" value="MBJ6360145.1"/>
    <property type="molecule type" value="Genomic_DNA"/>
</dbReference>
<dbReference type="InterPro" id="IPR011006">
    <property type="entry name" value="CheY-like_superfamily"/>
</dbReference>
<dbReference type="RefSeq" id="WP_199017671.1">
    <property type="nucleotide sequence ID" value="NZ_JAELUP010000005.1"/>
</dbReference>
<dbReference type="PANTHER" id="PTHR43280">
    <property type="entry name" value="ARAC-FAMILY TRANSCRIPTIONAL REGULATOR"/>
    <property type="match status" value="1"/>
</dbReference>
<dbReference type="SMART" id="SM00342">
    <property type="entry name" value="HTH_ARAC"/>
    <property type="match status" value="1"/>
</dbReference>
<evidence type="ECO:0000256" key="2">
    <source>
        <dbReference type="ARBA" id="ARBA00023125"/>
    </source>
</evidence>
<evidence type="ECO:0000256" key="1">
    <source>
        <dbReference type="ARBA" id="ARBA00023015"/>
    </source>
</evidence>
<dbReference type="GO" id="GO:0043565">
    <property type="term" value="F:sequence-specific DNA binding"/>
    <property type="evidence" value="ECO:0007669"/>
    <property type="project" value="InterPro"/>
</dbReference>
<dbReference type="SMART" id="SM00448">
    <property type="entry name" value="REC"/>
    <property type="match status" value="1"/>
</dbReference>
<dbReference type="Pfam" id="PF12833">
    <property type="entry name" value="HTH_18"/>
    <property type="match status" value="1"/>
</dbReference>
<keyword evidence="1" id="KW-0805">Transcription regulation</keyword>
<gene>
    <name evidence="7" type="ORF">JFN88_02265</name>
</gene>
<organism evidence="7 8">
    <name type="scientific">Paenibacillus roseus</name>
    <dbReference type="NCBI Taxonomy" id="2798579"/>
    <lineage>
        <taxon>Bacteria</taxon>
        <taxon>Bacillati</taxon>
        <taxon>Bacillota</taxon>
        <taxon>Bacilli</taxon>
        <taxon>Bacillales</taxon>
        <taxon>Paenibacillaceae</taxon>
        <taxon>Paenibacillus</taxon>
    </lineage>
</organism>
<dbReference type="Proteomes" id="UP000640274">
    <property type="component" value="Unassembled WGS sequence"/>
</dbReference>
<dbReference type="InterPro" id="IPR001789">
    <property type="entry name" value="Sig_transdc_resp-reg_receiver"/>
</dbReference>
<name>A0A934MJP8_9BACL</name>
<dbReference type="SUPFAM" id="SSF52172">
    <property type="entry name" value="CheY-like"/>
    <property type="match status" value="1"/>
</dbReference>
<dbReference type="Pfam" id="PF00072">
    <property type="entry name" value="Response_reg"/>
    <property type="match status" value="1"/>
</dbReference>
<evidence type="ECO:0000256" key="3">
    <source>
        <dbReference type="ARBA" id="ARBA00023163"/>
    </source>
</evidence>
<evidence type="ECO:0000259" key="6">
    <source>
        <dbReference type="PROSITE" id="PS50110"/>
    </source>
</evidence>
<keyword evidence="8" id="KW-1185">Reference proteome</keyword>
<dbReference type="CDD" id="cd17536">
    <property type="entry name" value="REC_YesN-like"/>
    <property type="match status" value="1"/>
</dbReference>
<proteinExistence type="predicted"/>
<keyword evidence="2" id="KW-0238">DNA-binding</keyword>
<keyword evidence="4" id="KW-0597">Phosphoprotein</keyword>
<accession>A0A934MJP8</accession>
<feature type="modified residue" description="4-aspartylphosphate" evidence="4">
    <location>
        <position position="55"/>
    </location>
</feature>
<reference evidence="7" key="1">
    <citation type="submission" date="2020-12" db="EMBL/GenBank/DDBJ databases">
        <authorList>
            <person name="Huq M.A."/>
        </authorList>
    </citation>
    <scope>NUCLEOTIDE SEQUENCE</scope>
    <source>
        <strain evidence="7">MAHUQ-46</strain>
    </source>
</reference>
<dbReference type="PANTHER" id="PTHR43280:SF10">
    <property type="entry name" value="REGULATORY PROTEIN POCR"/>
    <property type="match status" value="1"/>
</dbReference>
<dbReference type="InterPro" id="IPR020449">
    <property type="entry name" value="Tscrpt_reg_AraC-type_HTH"/>
</dbReference>
<dbReference type="AlphaFoldDB" id="A0A934MJP8"/>
<dbReference type="PROSITE" id="PS50110">
    <property type="entry name" value="RESPONSE_REGULATORY"/>
    <property type="match status" value="1"/>
</dbReference>
<evidence type="ECO:0000313" key="8">
    <source>
        <dbReference type="Proteomes" id="UP000640274"/>
    </source>
</evidence>
<protein>
    <submittedName>
        <fullName evidence="7">Response regulator</fullName>
    </submittedName>
</protein>
<dbReference type="SUPFAM" id="SSF46689">
    <property type="entry name" value="Homeodomain-like"/>
    <property type="match status" value="2"/>
</dbReference>
<evidence type="ECO:0000256" key="4">
    <source>
        <dbReference type="PROSITE-ProRule" id="PRU00169"/>
    </source>
</evidence>
<dbReference type="GO" id="GO:0003700">
    <property type="term" value="F:DNA-binding transcription factor activity"/>
    <property type="evidence" value="ECO:0007669"/>
    <property type="project" value="InterPro"/>
</dbReference>
<dbReference type="Gene3D" id="1.10.10.60">
    <property type="entry name" value="Homeodomain-like"/>
    <property type="match status" value="2"/>
</dbReference>
<sequence>MYDILLVDDEKIELEALEHYVPWEAMGLRVAGTARNGKEALEQMKMLDPQIVITDVRMPVMDGLEFARRAKQLNANVKIIFLSGHNEFQYIKSALNLEASGYLLKPVDVSELGETMEKMKNRLDSEALLVHSAVSISEGLLFKLLHEPSLQLRQELSAELKLVQPSLHADGLLAASYLIVAPSAENEGTMSNPRTLLPGEGAILGAHDIWVKVPPHAWFIMHHIPIGHAHAAKQLLRTYWERWQHENPDGTASVVGISALGSGSLKLEELYDRYTEAKNAAEERFFARTGAVIFYEELLPATATVPAVDPLIKELGTLVSKGMPGLAEKQIGQFVEQVRQERVQPRQIRSSAVHIISALEQHFSAMIAHTQPELLMIDHWKNVAEQITLEEIRAYLTDYCIRLCSLVAGKETDRNAAVVQKITEFIQEHYGKSLTVEKIAAHVYLSPNYVRSLFKEHTGETILNYITQLRMQKASELLKRPELKIHEIALAVGYENTSYFCSVFHKHMGCTPSEYRNSMSY</sequence>
<dbReference type="InterPro" id="IPR018060">
    <property type="entry name" value="HTH_AraC"/>
</dbReference>
<keyword evidence="3" id="KW-0804">Transcription</keyword>
<dbReference type="GO" id="GO:0000160">
    <property type="term" value="P:phosphorelay signal transduction system"/>
    <property type="evidence" value="ECO:0007669"/>
    <property type="project" value="InterPro"/>
</dbReference>
<dbReference type="PRINTS" id="PR00032">
    <property type="entry name" value="HTHARAC"/>
</dbReference>
<dbReference type="InterPro" id="IPR009057">
    <property type="entry name" value="Homeodomain-like_sf"/>
</dbReference>
<feature type="domain" description="HTH araC/xylS-type" evidence="5">
    <location>
        <begin position="420"/>
        <end position="518"/>
    </location>
</feature>
<feature type="domain" description="Response regulatory" evidence="6">
    <location>
        <begin position="3"/>
        <end position="120"/>
    </location>
</feature>
<comment type="caution">
    <text evidence="7">The sequence shown here is derived from an EMBL/GenBank/DDBJ whole genome shotgun (WGS) entry which is preliminary data.</text>
</comment>
<evidence type="ECO:0000259" key="5">
    <source>
        <dbReference type="PROSITE" id="PS01124"/>
    </source>
</evidence>